<accession>A0A834J0R7</accession>
<dbReference type="EMBL" id="JAACXV010000077">
    <property type="protein sequence ID" value="KAF7284472.1"/>
    <property type="molecule type" value="Genomic_DNA"/>
</dbReference>
<organism evidence="2 3">
    <name type="scientific">Rhynchophorus ferrugineus</name>
    <name type="common">Red palm weevil</name>
    <name type="synonym">Curculio ferrugineus</name>
    <dbReference type="NCBI Taxonomy" id="354439"/>
    <lineage>
        <taxon>Eukaryota</taxon>
        <taxon>Metazoa</taxon>
        <taxon>Ecdysozoa</taxon>
        <taxon>Arthropoda</taxon>
        <taxon>Hexapoda</taxon>
        <taxon>Insecta</taxon>
        <taxon>Pterygota</taxon>
        <taxon>Neoptera</taxon>
        <taxon>Endopterygota</taxon>
        <taxon>Coleoptera</taxon>
        <taxon>Polyphaga</taxon>
        <taxon>Cucujiformia</taxon>
        <taxon>Curculionidae</taxon>
        <taxon>Dryophthorinae</taxon>
        <taxon>Rhynchophorus</taxon>
    </lineage>
</organism>
<feature type="chain" id="PRO_5033040829" evidence="1">
    <location>
        <begin position="22"/>
        <end position="99"/>
    </location>
</feature>
<sequence>MKTVKIVMALLLFCFLTMLKASPTRFRRSEVQVPADNAAYRDIPSVILVKRSPQYRGHHYEDYENNNDYYNDDDWAGYDRKGFDVGLMDKNDDFPTVVW</sequence>
<keyword evidence="3" id="KW-1185">Reference proteome</keyword>
<feature type="signal peptide" evidence="1">
    <location>
        <begin position="1"/>
        <end position="21"/>
    </location>
</feature>
<dbReference type="OrthoDB" id="6783110at2759"/>
<comment type="caution">
    <text evidence="2">The sequence shown here is derived from an EMBL/GenBank/DDBJ whole genome shotgun (WGS) entry which is preliminary data.</text>
</comment>
<proteinExistence type="predicted"/>
<evidence type="ECO:0000313" key="3">
    <source>
        <dbReference type="Proteomes" id="UP000625711"/>
    </source>
</evidence>
<gene>
    <name evidence="2" type="ORF">GWI33_022066</name>
</gene>
<reference evidence="2" key="1">
    <citation type="submission" date="2020-08" db="EMBL/GenBank/DDBJ databases">
        <title>Genome sequencing and assembly of the red palm weevil Rhynchophorus ferrugineus.</title>
        <authorList>
            <person name="Dias G.B."/>
            <person name="Bergman C.M."/>
            <person name="Manee M."/>
        </authorList>
    </citation>
    <scope>NUCLEOTIDE SEQUENCE</scope>
    <source>
        <strain evidence="2">AA-2017</strain>
        <tissue evidence="2">Whole larva</tissue>
    </source>
</reference>
<dbReference type="Proteomes" id="UP000625711">
    <property type="component" value="Unassembled WGS sequence"/>
</dbReference>
<evidence type="ECO:0000313" key="2">
    <source>
        <dbReference type="EMBL" id="KAF7284472.1"/>
    </source>
</evidence>
<name>A0A834J0R7_RHYFE</name>
<keyword evidence="1" id="KW-0732">Signal</keyword>
<protein>
    <submittedName>
        <fullName evidence="2">Uncharacterized protein</fullName>
    </submittedName>
</protein>
<evidence type="ECO:0000256" key="1">
    <source>
        <dbReference type="SAM" id="SignalP"/>
    </source>
</evidence>
<dbReference type="AlphaFoldDB" id="A0A834J0R7"/>